<reference evidence="12" key="1">
    <citation type="submission" date="2016-10" db="EMBL/GenBank/DDBJ databases">
        <authorList>
            <person name="Varghese N."/>
            <person name="Submissions S."/>
        </authorList>
    </citation>
    <scope>NUCLEOTIDE SEQUENCE [LARGE SCALE GENOMIC DNA]</scope>
    <source>
        <strain evidence="12">CGMCC 1.6489</strain>
    </source>
</reference>
<dbReference type="Proteomes" id="UP000198762">
    <property type="component" value="Unassembled WGS sequence"/>
</dbReference>
<dbReference type="PANTHER" id="PTHR30026">
    <property type="entry name" value="OUTER MEMBRANE PROTEIN TOLC"/>
    <property type="match status" value="1"/>
</dbReference>
<keyword evidence="3" id="KW-0813">Transport</keyword>
<gene>
    <name evidence="11" type="ORF">SAMN04487962_10879</name>
</gene>
<keyword evidence="7" id="KW-0998">Cell outer membrane</keyword>
<evidence type="ECO:0000256" key="6">
    <source>
        <dbReference type="ARBA" id="ARBA00023136"/>
    </source>
</evidence>
<evidence type="ECO:0000256" key="9">
    <source>
        <dbReference type="SAM" id="MobiDB-lite"/>
    </source>
</evidence>
<feature type="coiled-coil region" evidence="8">
    <location>
        <begin position="188"/>
        <end position="219"/>
    </location>
</feature>
<keyword evidence="6" id="KW-0472">Membrane</keyword>
<evidence type="ECO:0000256" key="7">
    <source>
        <dbReference type="ARBA" id="ARBA00023237"/>
    </source>
</evidence>
<feature type="signal peptide" evidence="10">
    <location>
        <begin position="1"/>
        <end position="20"/>
    </location>
</feature>
<dbReference type="Pfam" id="PF02321">
    <property type="entry name" value="OEP"/>
    <property type="match status" value="2"/>
</dbReference>
<organism evidence="11 12">
    <name type="scientific">Marinobacter segnicrescens</name>
    <dbReference type="NCBI Taxonomy" id="430453"/>
    <lineage>
        <taxon>Bacteria</taxon>
        <taxon>Pseudomonadati</taxon>
        <taxon>Pseudomonadota</taxon>
        <taxon>Gammaproteobacteria</taxon>
        <taxon>Pseudomonadales</taxon>
        <taxon>Marinobacteraceae</taxon>
        <taxon>Marinobacter</taxon>
    </lineage>
</organism>
<name>A0A1I0DYE7_9GAMM</name>
<dbReference type="InterPro" id="IPR010130">
    <property type="entry name" value="T1SS_OMP_TolC"/>
</dbReference>
<dbReference type="Gene3D" id="1.20.1600.10">
    <property type="entry name" value="Outer membrane efflux proteins (OEP)"/>
    <property type="match status" value="1"/>
</dbReference>
<dbReference type="NCBIfam" id="TIGR01844">
    <property type="entry name" value="type_I_sec_TolC"/>
    <property type="match status" value="1"/>
</dbReference>
<keyword evidence="4" id="KW-1134">Transmembrane beta strand</keyword>
<evidence type="ECO:0000256" key="10">
    <source>
        <dbReference type="SAM" id="SignalP"/>
    </source>
</evidence>
<keyword evidence="5" id="KW-0812">Transmembrane</keyword>
<evidence type="ECO:0000256" key="3">
    <source>
        <dbReference type="ARBA" id="ARBA00022448"/>
    </source>
</evidence>
<evidence type="ECO:0000256" key="8">
    <source>
        <dbReference type="SAM" id="Coils"/>
    </source>
</evidence>
<keyword evidence="8" id="KW-0175">Coiled coil</keyword>
<evidence type="ECO:0000256" key="2">
    <source>
        <dbReference type="ARBA" id="ARBA00007613"/>
    </source>
</evidence>
<dbReference type="PANTHER" id="PTHR30026:SF20">
    <property type="entry name" value="OUTER MEMBRANE PROTEIN TOLC"/>
    <property type="match status" value="1"/>
</dbReference>
<dbReference type="OrthoDB" id="9813458at2"/>
<dbReference type="GO" id="GO:0015288">
    <property type="term" value="F:porin activity"/>
    <property type="evidence" value="ECO:0007669"/>
    <property type="project" value="TreeGrafter"/>
</dbReference>
<comment type="subcellular location">
    <subcellularLocation>
        <location evidence="1">Cell outer membrane</location>
    </subcellularLocation>
</comment>
<feature type="chain" id="PRO_5011583000" evidence="10">
    <location>
        <begin position="21"/>
        <end position="473"/>
    </location>
</feature>
<keyword evidence="12" id="KW-1185">Reference proteome</keyword>
<dbReference type="RefSeq" id="WP_091851234.1">
    <property type="nucleotide sequence ID" value="NZ_FOHZ01000008.1"/>
</dbReference>
<dbReference type="GO" id="GO:0009279">
    <property type="term" value="C:cell outer membrane"/>
    <property type="evidence" value="ECO:0007669"/>
    <property type="project" value="UniProtKB-SubCell"/>
</dbReference>
<proteinExistence type="inferred from homology"/>
<evidence type="ECO:0000256" key="1">
    <source>
        <dbReference type="ARBA" id="ARBA00004442"/>
    </source>
</evidence>
<dbReference type="GO" id="GO:1990281">
    <property type="term" value="C:efflux pump complex"/>
    <property type="evidence" value="ECO:0007669"/>
    <property type="project" value="TreeGrafter"/>
</dbReference>
<feature type="region of interest" description="Disordered" evidence="9">
    <location>
        <begin position="288"/>
        <end position="308"/>
    </location>
</feature>
<dbReference type="STRING" id="430453.SAMN04487962_10879"/>
<protein>
    <submittedName>
        <fullName evidence="11">Outer membrane protein</fullName>
    </submittedName>
</protein>
<keyword evidence="10" id="KW-0732">Signal</keyword>
<sequence length="473" mass="52022">MKKQLLCGLIGLLSTQAALGMDLIETYEKALSYDSGIAAARASLEAQEAGADVTRSALLPQIGAYGDANHIDVDGPNQDNSYKSYGYGVQLTQPLFQADAWFAYDAAQFRTEAARAEYNLAQQQLILDVAAAYFDVLRAADNLTTARATENAIERQYQQAQERFDVGLIAITEVYEARASFDDSTSRRIAAESELDIARERLARLTGEYAEDLENLERDFPLMRPMPLNPNEWESTALEQNWQIQRAIKELQASKANLDEAKAGHYPTVDLNASWGQQKLDNIEDPVTASLGGQRDGTTTEGIIGQRDGTTTEGIIGLSLNVPLYAGGGIQAGVRQQRATVNLQDENLKTTRRDVQVNTRSLFRTVNTNIETASALEQTIVSRRSALDATRAGYDVGTRNIVEVLDAEQAYYIALRDYANARYDYVVNSLSLKQAAGTLSPQDLIELNKWLSETAPGIEALANEEETLDSPMK</sequence>
<dbReference type="EMBL" id="FOHZ01000008">
    <property type="protein sequence ID" value="SET37056.1"/>
    <property type="molecule type" value="Genomic_DNA"/>
</dbReference>
<dbReference type="InterPro" id="IPR003423">
    <property type="entry name" value="OMP_efflux"/>
</dbReference>
<dbReference type="InterPro" id="IPR051906">
    <property type="entry name" value="TolC-like"/>
</dbReference>
<evidence type="ECO:0000313" key="11">
    <source>
        <dbReference type="EMBL" id="SET37056.1"/>
    </source>
</evidence>
<evidence type="ECO:0000256" key="5">
    <source>
        <dbReference type="ARBA" id="ARBA00022692"/>
    </source>
</evidence>
<dbReference type="GO" id="GO:0015562">
    <property type="term" value="F:efflux transmembrane transporter activity"/>
    <property type="evidence" value="ECO:0007669"/>
    <property type="project" value="InterPro"/>
</dbReference>
<accession>A0A1I0DYE7</accession>
<evidence type="ECO:0000313" key="12">
    <source>
        <dbReference type="Proteomes" id="UP000198762"/>
    </source>
</evidence>
<dbReference type="AlphaFoldDB" id="A0A1I0DYE7"/>
<evidence type="ECO:0000256" key="4">
    <source>
        <dbReference type="ARBA" id="ARBA00022452"/>
    </source>
</evidence>
<comment type="similarity">
    <text evidence="2">Belongs to the outer membrane factor (OMF) (TC 1.B.17) family.</text>
</comment>
<dbReference type="SUPFAM" id="SSF56954">
    <property type="entry name" value="Outer membrane efflux proteins (OEP)"/>
    <property type="match status" value="1"/>
</dbReference>